<dbReference type="InterPro" id="IPR006140">
    <property type="entry name" value="D-isomer_DH_NAD-bd"/>
</dbReference>
<dbReference type="FunFam" id="3.40.50.720:FF:000213">
    <property type="entry name" value="Putative 2-hydroxyacid dehydrogenase"/>
    <property type="match status" value="1"/>
</dbReference>
<dbReference type="SUPFAM" id="SSF52283">
    <property type="entry name" value="Formate/glycerate dehydrogenase catalytic domain-like"/>
    <property type="match status" value="1"/>
</dbReference>
<keyword evidence="2 4" id="KW-0560">Oxidoreductase</keyword>
<dbReference type="Proteomes" id="UP000019063">
    <property type="component" value="Unassembled WGS sequence"/>
</dbReference>
<dbReference type="eggNOG" id="COG1052">
    <property type="taxonomic scope" value="Bacteria"/>
</dbReference>
<keyword evidence="8" id="KW-1185">Reference proteome</keyword>
<evidence type="ECO:0000259" key="5">
    <source>
        <dbReference type="Pfam" id="PF00389"/>
    </source>
</evidence>
<gene>
    <name evidence="7" type="ORF">ATO8_16770</name>
</gene>
<organism evidence="7 8">
    <name type="scientific">Roseivivax marinus</name>
    <dbReference type="NCBI Taxonomy" id="1379903"/>
    <lineage>
        <taxon>Bacteria</taxon>
        <taxon>Pseudomonadati</taxon>
        <taxon>Pseudomonadota</taxon>
        <taxon>Alphaproteobacteria</taxon>
        <taxon>Rhodobacterales</taxon>
        <taxon>Roseobacteraceae</taxon>
        <taxon>Roseivivax</taxon>
    </lineage>
</organism>
<keyword evidence="1" id="KW-0521">NADP</keyword>
<evidence type="ECO:0000256" key="4">
    <source>
        <dbReference type="RuleBase" id="RU003719"/>
    </source>
</evidence>
<dbReference type="Pfam" id="PF02826">
    <property type="entry name" value="2-Hacid_dh_C"/>
    <property type="match status" value="1"/>
</dbReference>
<name>W4HFP8_9RHOB</name>
<dbReference type="InterPro" id="IPR036291">
    <property type="entry name" value="NAD(P)-bd_dom_sf"/>
</dbReference>
<dbReference type="Pfam" id="PF00389">
    <property type="entry name" value="2-Hacid_dh"/>
    <property type="match status" value="1"/>
</dbReference>
<dbReference type="STRING" id="1379903.ATO8_16770"/>
<proteinExistence type="inferred from homology"/>
<dbReference type="EMBL" id="AQQW01000011">
    <property type="protein sequence ID" value="ETW11587.1"/>
    <property type="molecule type" value="Genomic_DNA"/>
</dbReference>
<sequence>MSDKPELLVVWPMRARQMDELASRYELLRYDEAEDKPGFLTAQCGRVTAALTNGSWGGMSREMLQHLPALRLVASSGVGYDSIDVAACTEAGVTVTNTPGVLDDDVADLAIVLMVSARRGLMQAHEHIRSGTWAQEGPRPLGSRSAGKRLGIAGYGRIGQAIARRAEAMSMEIAYYARSERPDSAHRFEPDLLRLAEWCDVLVLALPGGAGTRGVVDGDVIRAIGPHGTLVNIARGSVVDETALIEALEQGALGSAGLDVFSSEPNVDDRLRALQNVALTPHVGSATVETRSDMAQLVVDNIRAFFEGRRPVTPVN</sequence>
<dbReference type="PANTHER" id="PTHR10996:SF178">
    <property type="entry name" value="2-HYDROXYACID DEHYDROGENASE YGL185C-RELATED"/>
    <property type="match status" value="1"/>
</dbReference>
<dbReference type="GO" id="GO:0005829">
    <property type="term" value="C:cytosol"/>
    <property type="evidence" value="ECO:0007669"/>
    <property type="project" value="TreeGrafter"/>
</dbReference>
<dbReference type="GO" id="GO:0030267">
    <property type="term" value="F:glyoxylate reductase (NADPH) activity"/>
    <property type="evidence" value="ECO:0007669"/>
    <property type="project" value="TreeGrafter"/>
</dbReference>
<dbReference type="CDD" id="cd12156">
    <property type="entry name" value="HPPR"/>
    <property type="match status" value="1"/>
</dbReference>
<keyword evidence="3" id="KW-0520">NAD</keyword>
<evidence type="ECO:0000313" key="7">
    <source>
        <dbReference type="EMBL" id="ETW11587.1"/>
    </source>
</evidence>
<feature type="domain" description="D-isomer specific 2-hydroxyacid dehydrogenase catalytic" evidence="5">
    <location>
        <begin position="58"/>
        <end position="316"/>
    </location>
</feature>
<dbReference type="Gene3D" id="3.40.50.720">
    <property type="entry name" value="NAD(P)-binding Rossmann-like Domain"/>
    <property type="match status" value="2"/>
</dbReference>
<evidence type="ECO:0000256" key="3">
    <source>
        <dbReference type="ARBA" id="ARBA00023027"/>
    </source>
</evidence>
<dbReference type="GO" id="GO:0051287">
    <property type="term" value="F:NAD binding"/>
    <property type="evidence" value="ECO:0007669"/>
    <property type="project" value="InterPro"/>
</dbReference>
<dbReference type="SUPFAM" id="SSF51735">
    <property type="entry name" value="NAD(P)-binding Rossmann-fold domains"/>
    <property type="match status" value="1"/>
</dbReference>
<reference evidence="7 8" key="1">
    <citation type="journal article" date="2014" name="Antonie Van Leeuwenhoek">
        <title>Roseivivax atlanticus sp. nov., isolated from surface seawater of the Atlantic Ocean.</title>
        <authorList>
            <person name="Li G."/>
            <person name="Lai Q."/>
            <person name="Liu X."/>
            <person name="Sun F."/>
            <person name="Shao Z."/>
        </authorList>
    </citation>
    <scope>NUCLEOTIDE SEQUENCE [LARGE SCALE GENOMIC DNA]</scope>
    <source>
        <strain evidence="7 8">22II-s10s</strain>
    </source>
</reference>
<feature type="domain" description="D-isomer specific 2-hydroxyacid dehydrogenase NAD-binding" evidence="6">
    <location>
        <begin position="112"/>
        <end position="284"/>
    </location>
</feature>
<dbReference type="RefSeq" id="WP_043846216.1">
    <property type="nucleotide sequence ID" value="NZ_AQQW01000011.1"/>
</dbReference>
<dbReference type="PATRIC" id="fig|1317118.6.peg.3452"/>
<evidence type="ECO:0000259" key="6">
    <source>
        <dbReference type="Pfam" id="PF02826"/>
    </source>
</evidence>
<dbReference type="GO" id="GO:0016618">
    <property type="term" value="F:hydroxypyruvate reductase [NAD(P)H] activity"/>
    <property type="evidence" value="ECO:0007669"/>
    <property type="project" value="TreeGrafter"/>
</dbReference>
<comment type="caution">
    <text evidence="7">The sequence shown here is derived from an EMBL/GenBank/DDBJ whole genome shotgun (WGS) entry which is preliminary data.</text>
</comment>
<evidence type="ECO:0000313" key="8">
    <source>
        <dbReference type="Proteomes" id="UP000019063"/>
    </source>
</evidence>
<accession>W4HFP8</accession>
<dbReference type="PANTHER" id="PTHR10996">
    <property type="entry name" value="2-HYDROXYACID DEHYDROGENASE-RELATED"/>
    <property type="match status" value="1"/>
</dbReference>
<dbReference type="AlphaFoldDB" id="W4HFP8"/>
<comment type="similarity">
    <text evidence="4">Belongs to the D-isomer specific 2-hydroxyacid dehydrogenase family.</text>
</comment>
<protein>
    <submittedName>
        <fullName evidence="7">NAD-binding D-isomer specific 2-hydroxyacid dehydrogenase</fullName>
    </submittedName>
</protein>
<dbReference type="InterPro" id="IPR050223">
    <property type="entry name" value="D-isomer_2-hydroxyacid_DH"/>
</dbReference>
<evidence type="ECO:0000256" key="2">
    <source>
        <dbReference type="ARBA" id="ARBA00023002"/>
    </source>
</evidence>
<evidence type="ECO:0000256" key="1">
    <source>
        <dbReference type="ARBA" id="ARBA00022857"/>
    </source>
</evidence>
<dbReference type="InterPro" id="IPR006139">
    <property type="entry name" value="D-isomer_2_OHA_DH_cat_dom"/>
</dbReference>